<dbReference type="Proteomes" id="UP000219327">
    <property type="component" value="Unassembled WGS sequence"/>
</dbReference>
<evidence type="ECO:0000313" key="2">
    <source>
        <dbReference type="Proteomes" id="UP000219327"/>
    </source>
</evidence>
<protein>
    <submittedName>
        <fullName evidence="1">Uncharacterized protein</fullName>
    </submittedName>
</protein>
<accession>A0A2A5WVA6</accession>
<evidence type="ECO:0000313" key="1">
    <source>
        <dbReference type="EMBL" id="PDH40419.1"/>
    </source>
</evidence>
<sequence>MCQVGELNLHVVHEALCELLSGFDRGLLSRQTADPDLCIGEDLSTGSGNHLASHFNNGLGHAIVRLLTLLDLDQERDICVVFEGHLSGGLAHLVYVHQVRSLSAVVRRRPG</sequence>
<dbReference type="EMBL" id="NTKD01000012">
    <property type="protein sequence ID" value="PDH40419.1"/>
    <property type="molecule type" value="Genomic_DNA"/>
</dbReference>
<dbReference type="AlphaFoldDB" id="A0A2A5WVA6"/>
<gene>
    <name evidence="1" type="ORF">CNE99_03720</name>
</gene>
<comment type="caution">
    <text evidence="1">The sequence shown here is derived from an EMBL/GenBank/DDBJ whole genome shotgun (WGS) entry which is preliminary data.</text>
</comment>
<proteinExistence type="predicted"/>
<name>A0A2A5WVA6_9GAMM</name>
<organism evidence="1 2">
    <name type="scientific">OM182 bacterium MED-G24</name>
    <dbReference type="NCBI Taxonomy" id="1986255"/>
    <lineage>
        <taxon>Bacteria</taxon>
        <taxon>Pseudomonadati</taxon>
        <taxon>Pseudomonadota</taxon>
        <taxon>Gammaproteobacteria</taxon>
        <taxon>OMG group</taxon>
        <taxon>OM182 clade</taxon>
    </lineage>
</organism>
<reference evidence="1 2" key="1">
    <citation type="submission" date="2017-08" db="EMBL/GenBank/DDBJ databases">
        <title>Fine stratification of microbial communities through a metagenomic profile of the photic zone.</title>
        <authorList>
            <person name="Haro-Moreno J.M."/>
            <person name="Lopez-Perez M."/>
            <person name="De La Torre J."/>
            <person name="Picazo A."/>
            <person name="Camacho A."/>
            <person name="Rodriguez-Valera F."/>
        </authorList>
    </citation>
    <scope>NUCLEOTIDE SEQUENCE [LARGE SCALE GENOMIC DNA]</scope>
    <source>
        <strain evidence="1">MED-G24</strain>
    </source>
</reference>